<keyword evidence="1" id="KW-0812">Transmembrane</keyword>
<sequence length="630" mass="76447">MLPPSTLFKNRLFVERDSKNHRIFNNIGLTFRNSKWSDHATYNIKNIFKIKFNDFTTKIITFIIFLFLIKYSSFYYVCEYIFNDVYYMFWCGFDAFHYYFVFGAWFMLMFYSFMLNTVYSYFFFNSFSHTKRNFPRYSNFKKKTLVPAAQKTRIKNSFKIAKADQKWLILMWLNRYNWKKDDVKMYEMRMLFSNPNNLKTWAVFFNTYFKLYNLNYFCITNLKKTSNFQLLSYNRDFINHMNMFYFHNYKNKLMMFSLYNNFILWKVLHHKTKPYLSENLTRLNTFDLIEYGRYNLYNVNKNFNTNLTQISILNNQFYLNNVNFNQLNWNLYKFNELMFLNNNIEMQITNAKLFRWLYKYSIIHRKSFKNIHKMTLFKNNLNAGCYDTNILNKNIWLATFFNKHDNLNIYKLTSNLYFKNLINVNQNNVLESVINNFNHQNFKLLNTYETSFFWFLKRYYIYNTLNANYVTSNVINKSNEIQNSNNYELLNYFTITDLLSRSLSLNLLNLQVIISKDMSESLLTQLNVNKQDVAGVNIKDLMLIFNDKTLFNKDDMAILYWILSPITYQNNNKTNLVYFNSLNYFSINELNLNAKFITNRILTNDDELMVYSDTSLNAIYLTDLILLLTL</sequence>
<reference evidence="2" key="1">
    <citation type="journal article" date="2019" name="Mitochondrial DNA Part B Resour">
        <title>The mitochondrial genome of the ciliate Pseudourostyla cristata (Ciliophora, Urostylida).</title>
        <authorList>
            <person name="Park K.-M."/>
            <person name="Min G.-S."/>
            <person name="Kim S."/>
        </authorList>
    </citation>
    <scope>NUCLEOTIDE SEQUENCE</scope>
</reference>
<geneLocation type="mitochondrion" evidence="2"/>
<proteinExistence type="predicted"/>
<protein>
    <submittedName>
        <fullName evidence="2">Uncharacterized protein</fullName>
    </submittedName>
</protein>
<feature type="transmembrane region" description="Helical" evidence="1">
    <location>
        <begin position="59"/>
        <end position="77"/>
    </location>
</feature>
<name>A0A4P9JLG4_9SPIT</name>
<gene>
    <name evidence="2" type="primary">orf630</name>
</gene>
<keyword evidence="1" id="KW-0472">Membrane</keyword>
<evidence type="ECO:0000313" key="2">
    <source>
        <dbReference type="EMBL" id="QCU82634.1"/>
    </source>
</evidence>
<dbReference type="EMBL" id="MH888186">
    <property type="protein sequence ID" value="QCU82634.1"/>
    <property type="molecule type" value="Genomic_DNA"/>
</dbReference>
<accession>A0A4P9JLG4</accession>
<organism evidence="2">
    <name type="scientific">Pseudourostyla cristata</name>
    <dbReference type="NCBI Taxonomy" id="293816"/>
    <lineage>
        <taxon>Eukaryota</taxon>
        <taxon>Sar</taxon>
        <taxon>Alveolata</taxon>
        <taxon>Ciliophora</taxon>
        <taxon>Intramacronucleata</taxon>
        <taxon>Spirotrichea</taxon>
        <taxon>Stichotrichia</taxon>
        <taxon>Urostylida</taxon>
        <taxon>Pseudourostylidae</taxon>
        <taxon>Pseudourostyla</taxon>
    </lineage>
</organism>
<keyword evidence="1" id="KW-1133">Transmembrane helix</keyword>
<feature type="transmembrane region" description="Helical" evidence="1">
    <location>
        <begin position="97"/>
        <end position="124"/>
    </location>
</feature>
<evidence type="ECO:0000256" key="1">
    <source>
        <dbReference type="SAM" id="Phobius"/>
    </source>
</evidence>
<dbReference type="AlphaFoldDB" id="A0A4P9JLG4"/>
<keyword evidence="2" id="KW-0496">Mitochondrion</keyword>